<proteinExistence type="predicted"/>
<dbReference type="InterPro" id="IPR011737">
    <property type="entry name" value="CHP02206_TP0381"/>
</dbReference>
<feature type="transmembrane region" description="Helical" evidence="1">
    <location>
        <begin position="209"/>
        <end position="230"/>
    </location>
</feature>
<reference evidence="2 3" key="1">
    <citation type="submission" date="2024-09" db="EMBL/GenBank/DDBJ databases">
        <authorList>
            <person name="Sun Q."/>
            <person name="Mori K."/>
        </authorList>
    </citation>
    <scope>NUCLEOTIDE SEQUENCE [LARGE SCALE GENOMIC DNA]</scope>
    <source>
        <strain evidence="2 3">NCAIM B.02610</strain>
    </source>
</reference>
<feature type="transmembrane region" description="Helical" evidence="1">
    <location>
        <begin position="101"/>
        <end position="120"/>
    </location>
</feature>
<evidence type="ECO:0000313" key="2">
    <source>
        <dbReference type="EMBL" id="MFC0472589.1"/>
    </source>
</evidence>
<name>A0ABV6KH52_9BACI</name>
<accession>A0ABV6KH52</accession>
<comment type="caution">
    <text evidence="2">The sequence shown here is derived from an EMBL/GenBank/DDBJ whole genome shotgun (WGS) entry which is preliminary data.</text>
</comment>
<feature type="transmembrane region" description="Helical" evidence="1">
    <location>
        <begin position="132"/>
        <end position="151"/>
    </location>
</feature>
<feature type="transmembrane region" description="Helical" evidence="1">
    <location>
        <begin position="15"/>
        <end position="38"/>
    </location>
</feature>
<sequence length="241" mass="28690">MNSIFELDKFVDDSLFLSFRHIVTLILFLFLIILLYTLRQYYQIKKYGRWTLFFSLAFSEISLLLWSSSVDQWHIRYNLPLHLCTISLYLSMYMLAFKSYFVFEVVYFFGIGGALQAIITPDLFYTFPHFRFFHFFIAHFAIILASLYMVWVEKFTVTLKSIIKSMLVLNTFAIIAFFINKVTGANYMFLSRKPPNISILDYLGPYPWYIFSLELVALLMFLLLYLPFFIKKKLAKKVKTF</sequence>
<feature type="transmembrane region" description="Helical" evidence="1">
    <location>
        <begin position="79"/>
        <end position="96"/>
    </location>
</feature>
<keyword evidence="1" id="KW-1133">Transmembrane helix</keyword>
<gene>
    <name evidence="2" type="ORF">ACFFHM_19400</name>
</gene>
<dbReference type="NCBIfam" id="TIGR02206">
    <property type="entry name" value="intg_mem_TP0381"/>
    <property type="match status" value="1"/>
</dbReference>
<keyword evidence="1" id="KW-0472">Membrane</keyword>
<organism evidence="2 3">
    <name type="scientific">Halalkalibacter kiskunsagensis</name>
    <dbReference type="NCBI Taxonomy" id="1548599"/>
    <lineage>
        <taxon>Bacteria</taxon>
        <taxon>Bacillati</taxon>
        <taxon>Bacillota</taxon>
        <taxon>Bacilli</taxon>
        <taxon>Bacillales</taxon>
        <taxon>Bacillaceae</taxon>
        <taxon>Halalkalibacter</taxon>
    </lineage>
</organism>
<feature type="transmembrane region" description="Helical" evidence="1">
    <location>
        <begin position="167"/>
        <end position="189"/>
    </location>
</feature>
<evidence type="ECO:0000313" key="3">
    <source>
        <dbReference type="Proteomes" id="UP001589838"/>
    </source>
</evidence>
<keyword evidence="1" id="KW-0812">Transmembrane</keyword>
<protein>
    <submittedName>
        <fullName evidence="2">TIGR02206 family membrane protein</fullName>
    </submittedName>
</protein>
<keyword evidence="3" id="KW-1185">Reference proteome</keyword>
<dbReference type="RefSeq" id="WP_335963230.1">
    <property type="nucleotide sequence ID" value="NZ_JAXBLX010000045.1"/>
</dbReference>
<dbReference type="EMBL" id="JBHLUX010000081">
    <property type="protein sequence ID" value="MFC0472589.1"/>
    <property type="molecule type" value="Genomic_DNA"/>
</dbReference>
<evidence type="ECO:0000256" key="1">
    <source>
        <dbReference type="SAM" id="Phobius"/>
    </source>
</evidence>
<feature type="transmembrane region" description="Helical" evidence="1">
    <location>
        <begin position="50"/>
        <end position="67"/>
    </location>
</feature>
<dbReference type="Proteomes" id="UP001589838">
    <property type="component" value="Unassembled WGS sequence"/>
</dbReference>
<dbReference type="Pfam" id="PF14808">
    <property type="entry name" value="TMEM164"/>
    <property type="match status" value="1"/>
</dbReference>